<dbReference type="RefSeq" id="WP_230105341.1">
    <property type="nucleotide sequence ID" value="NZ_AP024845.1"/>
</dbReference>
<protein>
    <submittedName>
        <fullName evidence="1">Rrf2 family transcriptional regulator</fullName>
    </submittedName>
</protein>
<dbReference type="Pfam" id="PF02082">
    <property type="entry name" value="Rrf2"/>
    <property type="match status" value="1"/>
</dbReference>
<name>A0ABM8IBK5_9FIRM</name>
<dbReference type="PANTHER" id="PTHR33221:SF15">
    <property type="entry name" value="HTH-TYPE TRANSCRIPTIONAL REGULATOR YWGB-RELATED"/>
    <property type="match status" value="1"/>
</dbReference>
<reference evidence="2" key="1">
    <citation type="journal article" date="2023" name="Int. J. Syst. Evol. Microbiol.">
        <title>Claveliimonas bilis gen. nov., sp. nov., deoxycholic acid-producing bacteria isolated from human faeces, and reclassification of Sellimonas monacensis Zenner et al. 2021 as Claveliimonas monacensis comb. nov.</title>
        <authorList>
            <person name="Hisatomi A."/>
            <person name="Kastawa N.W.E.P.G."/>
            <person name="Song I."/>
            <person name="Ohkuma M."/>
            <person name="Fukiya S."/>
            <person name="Sakamoto M."/>
        </authorList>
    </citation>
    <scope>NUCLEOTIDE SEQUENCE [LARGE SCALE GENOMIC DNA]</scope>
    <source>
        <strain evidence="2">12BBH14</strain>
    </source>
</reference>
<gene>
    <name evidence="1" type="ORF">Lac1_25150</name>
</gene>
<dbReference type="Proteomes" id="UP001305815">
    <property type="component" value="Chromosome"/>
</dbReference>
<evidence type="ECO:0000313" key="1">
    <source>
        <dbReference type="EMBL" id="BDZ78332.1"/>
    </source>
</evidence>
<proteinExistence type="predicted"/>
<dbReference type="PROSITE" id="PS51197">
    <property type="entry name" value="HTH_RRF2_2"/>
    <property type="match status" value="1"/>
</dbReference>
<evidence type="ECO:0000313" key="2">
    <source>
        <dbReference type="Proteomes" id="UP001305815"/>
    </source>
</evidence>
<dbReference type="InterPro" id="IPR000944">
    <property type="entry name" value="Tscrpt_reg_Rrf2"/>
</dbReference>
<keyword evidence="2" id="KW-1185">Reference proteome</keyword>
<dbReference type="EMBL" id="AP027742">
    <property type="protein sequence ID" value="BDZ78332.1"/>
    <property type="molecule type" value="Genomic_DNA"/>
</dbReference>
<dbReference type="PANTHER" id="PTHR33221">
    <property type="entry name" value="WINGED HELIX-TURN-HELIX TRANSCRIPTIONAL REGULATOR, RRF2 FAMILY"/>
    <property type="match status" value="1"/>
</dbReference>
<sequence length="151" mass="16900">MQISSRFTIAVHMLACIDTFQGQFKITSEFLAGSIQVNPVIIRKLLSQLKTAGLIEVKRGPGGTSIAKPLEDITFLDIYRAVDCVEENSLFHFHENPNPKCPVGRNIHFLLDDRLKKVQDVMEQELKSMTLADVKEALDARLLEEASGDTE</sequence>
<organism evidence="1 2">
    <name type="scientific">Claveliimonas bilis</name>
    <dbReference type="NCBI Taxonomy" id="3028070"/>
    <lineage>
        <taxon>Bacteria</taxon>
        <taxon>Bacillati</taxon>
        <taxon>Bacillota</taxon>
        <taxon>Clostridia</taxon>
        <taxon>Lachnospirales</taxon>
        <taxon>Lachnospiraceae</taxon>
        <taxon>Claveliimonas</taxon>
    </lineage>
</organism>
<accession>A0ABM8IBK5</accession>